<dbReference type="GO" id="GO:0005524">
    <property type="term" value="F:ATP binding"/>
    <property type="evidence" value="ECO:0007669"/>
    <property type="project" value="UniProtKB-UniRule"/>
</dbReference>
<evidence type="ECO:0000259" key="12">
    <source>
        <dbReference type="PROSITE" id="PS51161"/>
    </source>
</evidence>
<gene>
    <name evidence="13" type="ORF">GV64_21575</name>
</gene>
<dbReference type="PROSITE" id="PS00089">
    <property type="entry name" value="RIBORED_LARGE"/>
    <property type="match status" value="1"/>
</dbReference>
<feature type="domain" description="ATP-cone" evidence="12">
    <location>
        <begin position="5"/>
        <end position="95"/>
    </location>
</feature>
<comment type="similarity">
    <text evidence="1 11">Belongs to the ribonucleoside diphosphate reductase large chain family.</text>
</comment>
<dbReference type="InterPro" id="IPR013346">
    <property type="entry name" value="NrdE_NrdA_C"/>
</dbReference>
<evidence type="ECO:0000256" key="1">
    <source>
        <dbReference type="ARBA" id="ARBA00010406"/>
    </source>
</evidence>
<dbReference type="GO" id="GO:0009263">
    <property type="term" value="P:deoxyribonucleotide biosynthetic process"/>
    <property type="evidence" value="ECO:0007669"/>
    <property type="project" value="UniProtKB-KW"/>
</dbReference>
<dbReference type="InterPro" id="IPR013509">
    <property type="entry name" value="RNR_lsu_N"/>
</dbReference>
<dbReference type="NCBIfam" id="NF006578">
    <property type="entry name" value="PRK09103.1"/>
    <property type="match status" value="1"/>
</dbReference>
<accession>A0A081KFN9</accession>
<dbReference type="Proteomes" id="UP000027997">
    <property type="component" value="Unassembled WGS sequence"/>
</dbReference>
<dbReference type="PANTHER" id="PTHR11573">
    <property type="entry name" value="RIBONUCLEOSIDE-DIPHOSPHATE REDUCTASE LARGE CHAIN"/>
    <property type="match status" value="1"/>
</dbReference>
<evidence type="ECO:0000313" key="13">
    <source>
        <dbReference type="EMBL" id="KEI72965.1"/>
    </source>
</evidence>
<comment type="function">
    <text evidence="11">Provides the precursors necessary for DNA synthesis. Catalyzes the biosynthesis of deoxyribonucleotides from the corresponding ribonucleotides.</text>
</comment>
<sequence>MNKSILVTKRDGDKEQLDLEKIHKVITWAAEGLDNVSVSEVELKSHIQFYDGIKTTDIHETLIKSAADLISTQAPDYQYLSARLAIFHLRKKAYGQFEPPRLFDHVVKLVELKKYDQHLLTDYSEAEFDQMETFIDHSRDMNFSYAAVKQLEGKYLVQNRVTGEYYESPQILYMLIGACLFAEYPKETRLDFIERFYNAVSTFRLSLPTPIMSGVRTPTRQFSSCVLIECGDSLDSINATSSAIVKYVSQRAGIGINAGSIRALGSPIRGGEAFHTGCIPFYKHFQTAVKSCSQGGVRGGAATLFYPIWHLEVENLLVLKNNRGVDDNRVRHLDYGVQFNKLMYQRLIEGGNITLFSPSDVPGLYDAFFADQEAFEKLYKQYEQDSSIRKTTLKAIELFSLFASERASTGRIYLQNVDHCNTHSPFDPSVAPVRQSNLCLEIALPTKPLTHIHDEEGEIALCTLAAFNLGALKDLSELEELSELIVRALDSLLDYQDYPVPAAYNSTMGRRPLGVGVINFANYLAKNSVRYSDGSANGLTHRTFEAIQYFLLKASNKLAKEKGTCSKFNETTYAKGILPIDTYKRDLDTVCEESLHLDWESLREEIKSFGLRNSTLTALMPSETSSQISNATNGIEPPRGFVSVKASKDGILKQVVPDFAELQDRYELLWNLPNNDGYLQLVAIMQKFVDQTISANTNYDPGLFEGGKVPMKLLLKDLLTAYKLGVKTLYYHNTRDGAADAQNDMDDGCAGGACKI</sequence>
<dbReference type="Pfam" id="PF02867">
    <property type="entry name" value="Ribonuc_red_lgC"/>
    <property type="match status" value="1"/>
</dbReference>
<dbReference type="UniPathway" id="UPA00326"/>
<reference evidence="13 14" key="1">
    <citation type="submission" date="2014-06" db="EMBL/GenBank/DDBJ databases">
        <title>Whole Genome Sequences of Three Symbiotic Endozoicomonas Bacteria.</title>
        <authorList>
            <person name="Neave M.J."/>
            <person name="Apprill A."/>
            <person name="Voolstra C.R."/>
        </authorList>
    </citation>
    <scope>NUCLEOTIDE SEQUENCE [LARGE SCALE GENOMIC DNA]</scope>
    <source>
        <strain evidence="13 14">DSM 22380</strain>
    </source>
</reference>
<keyword evidence="7 11" id="KW-0215">Deoxyribonucleotide synthesis</keyword>
<evidence type="ECO:0000256" key="10">
    <source>
        <dbReference type="PROSITE-ProRule" id="PRU00492"/>
    </source>
</evidence>
<dbReference type="GO" id="GO:0005971">
    <property type="term" value="C:ribonucleoside-diphosphate reductase complex"/>
    <property type="evidence" value="ECO:0007669"/>
    <property type="project" value="TreeGrafter"/>
</dbReference>
<dbReference type="NCBIfam" id="TIGR02506">
    <property type="entry name" value="NrdE_NrdA"/>
    <property type="match status" value="1"/>
</dbReference>
<dbReference type="InterPro" id="IPR008926">
    <property type="entry name" value="RNR_R1-su_N"/>
</dbReference>
<dbReference type="STRING" id="305900.GV64_21575"/>
<dbReference type="InterPro" id="IPR000788">
    <property type="entry name" value="RNR_lg_C"/>
</dbReference>
<dbReference type="eggNOG" id="COG0209">
    <property type="taxonomic scope" value="Bacteria"/>
</dbReference>
<protein>
    <recommendedName>
        <fullName evidence="2 11">Ribonucleoside-diphosphate reductase</fullName>
        <ecNumber evidence="2 11">1.17.4.1</ecNumber>
    </recommendedName>
</protein>
<dbReference type="SUPFAM" id="SSF51998">
    <property type="entry name" value="PFL-like glycyl radical enzymes"/>
    <property type="match status" value="1"/>
</dbReference>
<dbReference type="AlphaFoldDB" id="A0A081KFN9"/>
<dbReference type="FunFam" id="1.10.1650.20:FF:000001">
    <property type="entry name" value="Ribonucleoside-diphosphate reductase"/>
    <property type="match status" value="1"/>
</dbReference>
<name>A0A081KFN9_9GAMM</name>
<dbReference type="Gene3D" id="1.10.1650.20">
    <property type="match status" value="1"/>
</dbReference>
<evidence type="ECO:0000256" key="8">
    <source>
        <dbReference type="ARBA" id="ARBA00023157"/>
    </source>
</evidence>
<evidence type="ECO:0000256" key="6">
    <source>
        <dbReference type="ARBA" id="ARBA00023002"/>
    </source>
</evidence>
<evidence type="ECO:0000256" key="4">
    <source>
        <dbReference type="ARBA" id="ARBA00022741"/>
    </source>
</evidence>
<evidence type="ECO:0000313" key="14">
    <source>
        <dbReference type="Proteomes" id="UP000027997"/>
    </source>
</evidence>
<keyword evidence="4 10" id="KW-0547">Nucleotide-binding</keyword>
<evidence type="ECO:0000256" key="7">
    <source>
        <dbReference type="ARBA" id="ARBA00023116"/>
    </source>
</evidence>
<comment type="caution">
    <text evidence="13">The sequence shown here is derived from an EMBL/GenBank/DDBJ whole genome shotgun (WGS) entry which is preliminary data.</text>
</comment>
<dbReference type="PANTHER" id="PTHR11573:SF6">
    <property type="entry name" value="RIBONUCLEOSIDE-DIPHOSPHATE REDUCTASE LARGE SUBUNIT"/>
    <property type="match status" value="1"/>
</dbReference>
<keyword evidence="3" id="KW-0021">Allosteric enzyme</keyword>
<dbReference type="RefSeq" id="WP_020581666.1">
    <property type="nucleotide sequence ID" value="NZ_JOJP01000001.1"/>
</dbReference>
<comment type="catalytic activity">
    <reaction evidence="9 11">
        <text>a 2'-deoxyribonucleoside 5'-diphosphate + [thioredoxin]-disulfide + H2O = a ribonucleoside 5'-diphosphate + [thioredoxin]-dithiol</text>
        <dbReference type="Rhea" id="RHEA:23252"/>
        <dbReference type="Rhea" id="RHEA-COMP:10698"/>
        <dbReference type="Rhea" id="RHEA-COMP:10700"/>
        <dbReference type="ChEBI" id="CHEBI:15377"/>
        <dbReference type="ChEBI" id="CHEBI:29950"/>
        <dbReference type="ChEBI" id="CHEBI:50058"/>
        <dbReference type="ChEBI" id="CHEBI:57930"/>
        <dbReference type="ChEBI" id="CHEBI:73316"/>
        <dbReference type="EC" id="1.17.4.1"/>
    </reaction>
</comment>
<dbReference type="InterPro" id="IPR039718">
    <property type="entry name" value="Rrm1"/>
</dbReference>
<evidence type="ECO:0000256" key="2">
    <source>
        <dbReference type="ARBA" id="ARBA00012274"/>
    </source>
</evidence>
<dbReference type="Pfam" id="PF03477">
    <property type="entry name" value="ATP-cone"/>
    <property type="match status" value="1"/>
</dbReference>
<dbReference type="PROSITE" id="PS51161">
    <property type="entry name" value="ATP_CONE"/>
    <property type="match status" value="1"/>
</dbReference>
<dbReference type="GO" id="GO:0004748">
    <property type="term" value="F:ribonucleoside-diphosphate reductase activity, thioredoxin disulfide as acceptor"/>
    <property type="evidence" value="ECO:0007669"/>
    <property type="project" value="UniProtKB-EC"/>
</dbReference>
<keyword evidence="8" id="KW-1015">Disulfide bond</keyword>
<dbReference type="Gene3D" id="3.20.70.20">
    <property type="match status" value="1"/>
</dbReference>
<evidence type="ECO:0000256" key="11">
    <source>
        <dbReference type="RuleBase" id="RU003410"/>
    </source>
</evidence>
<evidence type="ECO:0000256" key="5">
    <source>
        <dbReference type="ARBA" id="ARBA00022840"/>
    </source>
</evidence>
<dbReference type="InterPro" id="IPR005144">
    <property type="entry name" value="ATP-cone_dom"/>
</dbReference>
<keyword evidence="5 10" id="KW-0067">ATP-binding</keyword>
<dbReference type="SUPFAM" id="SSF48168">
    <property type="entry name" value="R1 subunit of ribonucleotide reductase, N-terminal domain"/>
    <property type="match status" value="1"/>
</dbReference>
<dbReference type="Pfam" id="PF00317">
    <property type="entry name" value="Ribonuc_red_lgN"/>
    <property type="match status" value="1"/>
</dbReference>
<keyword evidence="6 11" id="KW-0560">Oxidoreductase</keyword>
<organism evidence="13 14">
    <name type="scientific">Endozoicomonas elysicola</name>
    <dbReference type="NCBI Taxonomy" id="305900"/>
    <lineage>
        <taxon>Bacteria</taxon>
        <taxon>Pseudomonadati</taxon>
        <taxon>Pseudomonadota</taxon>
        <taxon>Gammaproteobacteria</taxon>
        <taxon>Oceanospirillales</taxon>
        <taxon>Endozoicomonadaceae</taxon>
        <taxon>Endozoicomonas</taxon>
    </lineage>
</organism>
<evidence type="ECO:0000256" key="9">
    <source>
        <dbReference type="ARBA" id="ARBA00047754"/>
    </source>
</evidence>
<dbReference type="EMBL" id="JOJP01000001">
    <property type="protein sequence ID" value="KEI72965.1"/>
    <property type="molecule type" value="Genomic_DNA"/>
</dbReference>
<dbReference type="PRINTS" id="PR01183">
    <property type="entry name" value="RIBORDTASEM1"/>
</dbReference>
<keyword evidence="14" id="KW-1185">Reference proteome</keyword>
<evidence type="ECO:0000256" key="3">
    <source>
        <dbReference type="ARBA" id="ARBA00022533"/>
    </source>
</evidence>
<proteinExistence type="inferred from homology"/>
<dbReference type="EC" id="1.17.4.1" evidence="2 11"/>